<dbReference type="Proteomes" id="UP001221142">
    <property type="component" value="Unassembled WGS sequence"/>
</dbReference>
<evidence type="ECO:0000313" key="2">
    <source>
        <dbReference type="EMBL" id="KAJ7636810.1"/>
    </source>
</evidence>
<accession>A0AAD7FQA2</accession>
<gene>
    <name evidence="2" type="ORF">FB45DRAFT_1001765</name>
</gene>
<feature type="compositionally biased region" description="Low complexity" evidence="1">
    <location>
        <begin position="292"/>
        <end position="326"/>
    </location>
</feature>
<dbReference type="EMBL" id="JARKIF010000006">
    <property type="protein sequence ID" value="KAJ7636810.1"/>
    <property type="molecule type" value="Genomic_DNA"/>
</dbReference>
<evidence type="ECO:0000313" key="3">
    <source>
        <dbReference type="Proteomes" id="UP001221142"/>
    </source>
</evidence>
<evidence type="ECO:0000256" key="1">
    <source>
        <dbReference type="SAM" id="MobiDB-lite"/>
    </source>
</evidence>
<comment type="caution">
    <text evidence="2">The sequence shown here is derived from an EMBL/GenBank/DDBJ whole genome shotgun (WGS) entry which is preliminary data.</text>
</comment>
<organism evidence="2 3">
    <name type="scientific">Roridomyces roridus</name>
    <dbReference type="NCBI Taxonomy" id="1738132"/>
    <lineage>
        <taxon>Eukaryota</taxon>
        <taxon>Fungi</taxon>
        <taxon>Dikarya</taxon>
        <taxon>Basidiomycota</taxon>
        <taxon>Agaricomycotina</taxon>
        <taxon>Agaricomycetes</taxon>
        <taxon>Agaricomycetidae</taxon>
        <taxon>Agaricales</taxon>
        <taxon>Marasmiineae</taxon>
        <taxon>Mycenaceae</taxon>
        <taxon>Roridomyces</taxon>
    </lineage>
</organism>
<dbReference type="Gene3D" id="2.60.120.260">
    <property type="entry name" value="Galactose-binding domain-like"/>
    <property type="match status" value="2"/>
</dbReference>
<keyword evidence="3" id="KW-1185">Reference proteome</keyword>
<proteinExistence type="predicted"/>
<dbReference type="AlphaFoldDB" id="A0AAD7FQA2"/>
<protein>
    <submittedName>
        <fullName evidence="2">Uncharacterized protein</fullName>
    </submittedName>
</protein>
<sequence>MSNTAIVDERAMQYSGSWTDAGAFIEFSGTTRWSSAQGSTAKYTFQGTQITVYGTVAPNSPSASMSFGVDSFTGSYSSTSAGGAVLYHEALWTSPPLSDGQHTLVVTQDEAQASGVIFLDYLLYQTSSSAPGTVYFVDDRDSRISYSPAWRQFNGTQGDFMHTSSESTNVGDSFTFEFEGTAIEYYGGLTTSDTGKTIASMVLDGADPVPYTAPSSLPGTTNSQIFNATNLAPGTHKLVVTSADTATLWADYFLVTPNVDASGDPSPSPGTTTSSSSSSFTSTIPGSGGATSSNPSASAHSSSGTSSISPLGGSGQSTVVGGSRQSTIVSGSSIPSASNTNGPSSQPVSNSTPHSVPTAAIAAGTVGGVIFPHAFSFGTGADVLMITVTFLTPRSHGPSV</sequence>
<feature type="region of interest" description="Disordered" evidence="1">
    <location>
        <begin position="261"/>
        <end position="355"/>
    </location>
</feature>
<name>A0AAD7FQA2_9AGAR</name>
<feature type="compositionally biased region" description="Polar residues" evidence="1">
    <location>
        <begin position="327"/>
        <end position="355"/>
    </location>
</feature>
<feature type="compositionally biased region" description="Low complexity" evidence="1">
    <location>
        <begin position="262"/>
        <end position="285"/>
    </location>
</feature>
<reference evidence="2" key="1">
    <citation type="submission" date="2023-03" db="EMBL/GenBank/DDBJ databases">
        <title>Massive genome expansion in bonnet fungi (Mycena s.s.) driven by repeated elements and novel gene families across ecological guilds.</title>
        <authorList>
            <consortium name="Lawrence Berkeley National Laboratory"/>
            <person name="Harder C.B."/>
            <person name="Miyauchi S."/>
            <person name="Viragh M."/>
            <person name="Kuo A."/>
            <person name="Thoen E."/>
            <person name="Andreopoulos B."/>
            <person name="Lu D."/>
            <person name="Skrede I."/>
            <person name="Drula E."/>
            <person name="Henrissat B."/>
            <person name="Morin E."/>
            <person name="Kohler A."/>
            <person name="Barry K."/>
            <person name="LaButti K."/>
            <person name="Morin E."/>
            <person name="Salamov A."/>
            <person name="Lipzen A."/>
            <person name="Mereny Z."/>
            <person name="Hegedus B."/>
            <person name="Baldrian P."/>
            <person name="Stursova M."/>
            <person name="Weitz H."/>
            <person name="Taylor A."/>
            <person name="Grigoriev I.V."/>
            <person name="Nagy L.G."/>
            <person name="Martin F."/>
            <person name="Kauserud H."/>
        </authorList>
    </citation>
    <scope>NUCLEOTIDE SEQUENCE</scope>
    <source>
        <strain evidence="2">9284</strain>
    </source>
</reference>